<proteinExistence type="predicted"/>
<evidence type="ECO:0000313" key="2">
    <source>
        <dbReference type="Proteomes" id="UP000241158"/>
    </source>
</evidence>
<protein>
    <submittedName>
        <fullName evidence="1">Uncharacterized protein</fullName>
    </submittedName>
</protein>
<reference evidence="2" key="1">
    <citation type="submission" date="2017-11" db="EMBL/GenBank/DDBJ databases">
        <authorList>
            <person name="Kuznetsova I."/>
            <person name="Sazanova A."/>
            <person name="Chirak E."/>
            <person name="Safronova V."/>
            <person name="Willems A."/>
        </authorList>
    </citation>
    <scope>NUCLEOTIDE SEQUENCE [LARGE SCALE GENOMIC DNA]</scope>
    <source>
        <strain evidence="2">PEPV15</strain>
    </source>
</reference>
<dbReference type="EMBL" id="PGGN01000001">
    <property type="protein sequence ID" value="PSH60127.1"/>
    <property type="molecule type" value="Genomic_DNA"/>
</dbReference>
<dbReference type="AlphaFoldDB" id="A0A2P7B0Y3"/>
<dbReference type="RefSeq" id="WP_106715443.1">
    <property type="nucleotide sequence ID" value="NZ_JACHXT010000004.1"/>
</dbReference>
<dbReference type="Proteomes" id="UP000241158">
    <property type="component" value="Unassembled WGS sequence"/>
</dbReference>
<keyword evidence="2" id="KW-1185">Reference proteome</keyword>
<dbReference type="OrthoDB" id="8420948at2"/>
<evidence type="ECO:0000313" key="1">
    <source>
        <dbReference type="EMBL" id="PSH60127.1"/>
    </source>
</evidence>
<name>A0A2P7B0Y3_9HYPH</name>
<comment type="caution">
    <text evidence="1">The sequence shown here is derived from an EMBL/GenBank/DDBJ whole genome shotgun (WGS) entry which is preliminary data.</text>
</comment>
<organism evidence="1 2">
    <name type="scientific">Phyllobacterium endophyticum</name>
    <dbReference type="NCBI Taxonomy" id="1149773"/>
    <lineage>
        <taxon>Bacteria</taxon>
        <taxon>Pseudomonadati</taxon>
        <taxon>Pseudomonadota</taxon>
        <taxon>Alphaproteobacteria</taxon>
        <taxon>Hyphomicrobiales</taxon>
        <taxon>Phyllobacteriaceae</taxon>
        <taxon>Phyllobacterium</taxon>
    </lineage>
</organism>
<accession>A0A2P7B0Y3</accession>
<gene>
    <name evidence="1" type="ORF">CU100_05325</name>
</gene>
<sequence>MAKYFIVGEAGKDELWLVDVQSKSVEQLTDADLQGSDFFKDVKEARKNGVSVVKGINIAVATDSRSAADTKMHSNGPDKK</sequence>